<dbReference type="EMBL" id="BDUF01000109">
    <property type="protein sequence ID" value="GAX91874.1"/>
    <property type="molecule type" value="Genomic_DNA"/>
</dbReference>
<dbReference type="SUPFAM" id="SSF47781">
    <property type="entry name" value="RuvA domain 2-like"/>
    <property type="match status" value="1"/>
</dbReference>
<dbReference type="CDD" id="cd19067">
    <property type="entry name" value="PfuEndoQ-like"/>
    <property type="match status" value="1"/>
</dbReference>
<dbReference type="InterPro" id="IPR016195">
    <property type="entry name" value="Pol/histidinol_Pase-like"/>
</dbReference>
<dbReference type="SUPFAM" id="SSF89550">
    <property type="entry name" value="PHP domain-like"/>
    <property type="match status" value="1"/>
</dbReference>
<protein>
    <recommendedName>
        <fullName evidence="3">TIGR00375 family protein</fullName>
    </recommendedName>
</protein>
<accession>A0A292YTV3</accession>
<organism evidence="1 2">
    <name type="scientific">Effusibacillus lacus</name>
    <dbReference type="NCBI Taxonomy" id="1348429"/>
    <lineage>
        <taxon>Bacteria</taxon>
        <taxon>Bacillati</taxon>
        <taxon>Bacillota</taxon>
        <taxon>Bacilli</taxon>
        <taxon>Bacillales</taxon>
        <taxon>Alicyclobacillaceae</taxon>
        <taxon>Effusibacillus</taxon>
    </lineage>
</organism>
<dbReference type="OrthoDB" id="9810135at2"/>
<gene>
    <name evidence="1" type="ORF">EFBL_3565</name>
</gene>
<keyword evidence="2" id="KW-1185">Reference proteome</keyword>
<name>A0A292YTV3_9BACL</name>
<dbReference type="Proteomes" id="UP000217785">
    <property type="component" value="Unassembled WGS sequence"/>
</dbReference>
<evidence type="ECO:0000313" key="2">
    <source>
        <dbReference type="Proteomes" id="UP000217785"/>
    </source>
</evidence>
<dbReference type="InterPro" id="IPR010994">
    <property type="entry name" value="RuvA_2-like"/>
</dbReference>
<evidence type="ECO:0008006" key="3">
    <source>
        <dbReference type="Google" id="ProtNLM"/>
    </source>
</evidence>
<dbReference type="PANTHER" id="PTHR40084:SF1">
    <property type="entry name" value="PHOSPHOTRANSFERASE"/>
    <property type="match status" value="1"/>
</dbReference>
<sequence>MNSYFLDLHIHIGRTLGEQAVKITASRDLRFFEIVREAAERKGIDIVGIIDAASPPVLTEIQDLVRRGELVPLPGGGLNYKDKTTVLLGAEVETGGPRGGAAHFGIWMPDVDSMREFSSWLAERVTNPVLSSQRARCTALELQDKTAELKGMFIVNHAFTPHKSVYGNCVDRASEMLDLAKVTALELGLSADSELADLFSEHDHLTYVSNSDAHSLAKIGREYNRIQAAGTGFRDVKNALLRLEGHGVIGNYGLAPRLGKYHRTYCLECNEVVRADPPVFTCPLCGGSKVVPGVIDRIHAIADRTKPVHPGHRPPYHYQIPLEFIPGVGRKVMDRLLEAFGTEMNVLHQAREAELKDVVGERIARDIVSARNGTLRLVDGGGGKYGKVTL</sequence>
<comment type="caution">
    <text evidence="1">The sequence shown here is derived from an EMBL/GenBank/DDBJ whole genome shotgun (WGS) entry which is preliminary data.</text>
</comment>
<dbReference type="Gene3D" id="3.20.20.140">
    <property type="entry name" value="Metal-dependent hydrolases"/>
    <property type="match status" value="1"/>
</dbReference>
<dbReference type="AlphaFoldDB" id="A0A292YTV3"/>
<proteinExistence type="predicted"/>
<evidence type="ECO:0000313" key="1">
    <source>
        <dbReference type="EMBL" id="GAX91874.1"/>
    </source>
</evidence>
<dbReference type="Gene3D" id="1.10.150.20">
    <property type="entry name" value="5' to 3' exonuclease, C-terminal subdomain"/>
    <property type="match status" value="1"/>
</dbReference>
<dbReference type="PANTHER" id="PTHR40084">
    <property type="entry name" value="PHOSPHOHYDROLASE, PHP FAMILY"/>
    <property type="match status" value="1"/>
</dbReference>
<reference evidence="2" key="1">
    <citation type="submission" date="2017-07" db="EMBL/GenBank/DDBJ databases">
        <title>Draft genome sequence of Effusibacillus lacus strain skLN1.</title>
        <authorList>
            <person name="Watanabe M."/>
            <person name="Kojima H."/>
            <person name="Fukui M."/>
        </authorList>
    </citation>
    <scope>NUCLEOTIDE SEQUENCE [LARGE SCALE GENOMIC DNA]</scope>
    <source>
        <strain evidence="2">skLN1</strain>
    </source>
</reference>